<dbReference type="Proteomes" id="UP000789706">
    <property type="component" value="Unassembled WGS sequence"/>
</dbReference>
<proteinExistence type="predicted"/>
<accession>A0A9N9B6V1</accession>
<protein>
    <submittedName>
        <fullName evidence="1">5941_t:CDS:1</fullName>
    </submittedName>
</protein>
<dbReference type="EMBL" id="CAJVPK010000864">
    <property type="protein sequence ID" value="CAG8555427.1"/>
    <property type="molecule type" value="Genomic_DNA"/>
</dbReference>
<evidence type="ECO:0000313" key="1">
    <source>
        <dbReference type="EMBL" id="CAG8555427.1"/>
    </source>
</evidence>
<keyword evidence="2" id="KW-1185">Reference proteome</keyword>
<dbReference type="AlphaFoldDB" id="A0A9N9B6V1"/>
<sequence>MEYTRYGGVHYRYGVIHRVHLLSHQDLGTRTKSDTVITDVVILFAETDK</sequence>
<comment type="caution">
    <text evidence="1">The sequence shown here is derived from an EMBL/GenBank/DDBJ whole genome shotgun (WGS) entry which is preliminary data.</text>
</comment>
<organism evidence="1 2">
    <name type="scientific">Diversispora eburnea</name>
    <dbReference type="NCBI Taxonomy" id="1213867"/>
    <lineage>
        <taxon>Eukaryota</taxon>
        <taxon>Fungi</taxon>
        <taxon>Fungi incertae sedis</taxon>
        <taxon>Mucoromycota</taxon>
        <taxon>Glomeromycotina</taxon>
        <taxon>Glomeromycetes</taxon>
        <taxon>Diversisporales</taxon>
        <taxon>Diversisporaceae</taxon>
        <taxon>Diversispora</taxon>
    </lineage>
</organism>
<evidence type="ECO:0000313" key="2">
    <source>
        <dbReference type="Proteomes" id="UP000789706"/>
    </source>
</evidence>
<gene>
    <name evidence="1" type="ORF">DEBURN_LOCUS7314</name>
</gene>
<reference evidence="1" key="1">
    <citation type="submission" date="2021-06" db="EMBL/GenBank/DDBJ databases">
        <authorList>
            <person name="Kallberg Y."/>
            <person name="Tangrot J."/>
            <person name="Rosling A."/>
        </authorList>
    </citation>
    <scope>NUCLEOTIDE SEQUENCE</scope>
    <source>
        <strain evidence="1">AZ414A</strain>
    </source>
</reference>
<name>A0A9N9B6V1_9GLOM</name>